<name>A0A087UZD4_STEMI</name>
<feature type="transmembrane region" description="Helical" evidence="1">
    <location>
        <begin position="12"/>
        <end position="33"/>
    </location>
</feature>
<reference evidence="2 3" key="1">
    <citation type="submission" date="2013-11" db="EMBL/GenBank/DDBJ databases">
        <title>Genome sequencing of Stegodyphus mimosarum.</title>
        <authorList>
            <person name="Bechsgaard J."/>
        </authorList>
    </citation>
    <scope>NUCLEOTIDE SEQUENCE [LARGE SCALE GENOMIC DNA]</scope>
</reference>
<keyword evidence="1" id="KW-0812">Transmembrane</keyword>
<sequence length="84" mass="9359">MLYNNRFSKMFRVIAPLFVMFALFAIITAFVQINTDKWEMAFFDLTISLIIVVGITSAVLQSGVAAIAALLPSKYMHVMVLGQV</sequence>
<keyword evidence="1" id="KW-1133">Transmembrane helix</keyword>
<organism evidence="2 3">
    <name type="scientific">Stegodyphus mimosarum</name>
    <name type="common">African social velvet spider</name>
    <dbReference type="NCBI Taxonomy" id="407821"/>
    <lineage>
        <taxon>Eukaryota</taxon>
        <taxon>Metazoa</taxon>
        <taxon>Ecdysozoa</taxon>
        <taxon>Arthropoda</taxon>
        <taxon>Chelicerata</taxon>
        <taxon>Arachnida</taxon>
        <taxon>Araneae</taxon>
        <taxon>Araneomorphae</taxon>
        <taxon>Entelegynae</taxon>
        <taxon>Eresoidea</taxon>
        <taxon>Eresidae</taxon>
        <taxon>Stegodyphus</taxon>
    </lineage>
</organism>
<feature type="non-terminal residue" evidence="2">
    <location>
        <position position="84"/>
    </location>
</feature>
<dbReference type="AlphaFoldDB" id="A0A087UZD4"/>
<gene>
    <name evidence="2" type="ORF">X975_14296</name>
</gene>
<evidence type="ECO:0000256" key="1">
    <source>
        <dbReference type="SAM" id="Phobius"/>
    </source>
</evidence>
<feature type="transmembrane region" description="Helical" evidence="1">
    <location>
        <begin position="45"/>
        <end position="71"/>
    </location>
</feature>
<accession>A0A087UZD4</accession>
<evidence type="ECO:0000313" key="3">
    <source>
        <dbReference type="Proteomes" id="UP000054359"/>
    </source>
</evidence>
<dbReference type="EMBL" id="KK122434">
    <property type="protein sequence ID" value="KFM82723.1"/>
    <property type="molecule type" value="Genomic_DNA"/>
</dbReference>
<keyword evidence="1" id="KW-0472">Membrane</keyword>
<evidence type="ECO:0000313" key="2">
    <source>
        <dbReference type="EMBL" id="KFM82723.1"/>
    </source>
</evidence>
<protein>
    <submittedName>
        <fullName evidence="2">Equilibrative nucleoside transporter 3</fullName>
    </submittedName>
</protein>
<proteinExistence type="predicted"/>
<keyword evidence="3" id="KW-1185">Reference proteome</keyword>
<dbReference type="OrthoDB" id="46396at2759"/>
<dbReference type="Proteomes" id="UP000054359">
    <property type="component" value="Unassembled WGS sequence"/>
</dbReference>